<dbReference type="AlphaFoldDB" id="A0AAF3EMY6"/>
<feature type="signal peptide" evidence="1">
    <location>
        <begin position="1"/>
        <end position="15"/>
    </location>
</feature>
<name>A0AAF3EMY6_9BILA</name>
<reference evidence="3" key="1">
    <citation type="submission" date="2024-02" db="UniProtKB">
        <authorList>
            <consortium name="WormBaseParasite"/>
        </authorList>
    </citation>
    <scope>IDENTIFICATION</scope>
</reference>
<dbReference type="Proteomes" id="UP000887575">
    <property type="component" value="Unassembled WGS sequence"/>
</dbReference>
<keyword evidence="2" id="KW-1185">Reference proteome</keyword>
<protein>
    <submittedName>
        <fullName evidence="3">Uncharacterized protein</fullName>
    </submittedName>
</protein>
<evidence type="ECO:0000313" key="3">
    <source>
        <dbReference type="WBParaSite" id="MBELARI_LOCUS15410"/>
    </source>
</evidence>
<keyword evidence="1" id="KW-0732">Signal</keyword>
<proteinExistence type="predicted"/>
<evidence type="ECO:0000313" key="2">
    <source>
        <dbReference type="Proteomes" id="UP000887575"/>
    </source>
</evidence>
<accession>A0AAF3EMY6</accession>
<dbReference type="WBParaSite" id="MBELARI_LOCUS15410">
    <property type="protein sequence ID" value="MBELARI_LOCUS15410"/>
    <property type="gene ID" value="MBELARI_LOCUS15410"/>
</dbReference>
<sequence>MRLFLIFVILKFTQGEIFKPALSVDPIIEALEKWKNAEDGIERMQLVETIVKTFRKWYKPFLLLVNGDKEKNSLEKKAFKRFSGENYIAKSEDSFKYENNTQWVNDVREYAKTIYERIGELKFNGTFQKKTHFSCERISNYDHAMKLLFNCKLKSDVFEKFWTAVNEFQKSVYEKFPTQDSRETGNGKKYMDIVLKVKRLRENDVKELNKFDFVKEYVLNDKKLSSEERKKIAENLEQVLARLNDLLHSCFMERVIYGNFFHRQTIAAFVDQMIGALTKFALSVPACHFSETHADYHTESILSRFDAAKNITIWLYNKLSNTTAVEEDLGFEDVRRQILVLPTSSIHISSHFLCPQNSCILIKNERGVDVMITHFDDQQLDHLKEFSPFVENEKKKILDVVKKHSWEDFGKLMELLVSGGVAFTNETLSRSFAMVRHKLSAFKGMCNVSGETVSYRLNRVQTEHIFHYTNVKDRGVFDDYTCYSFYFFA</sequence>
<organism evidence="2 3">
    <name type="scientific">Mesorhabditis belari</name>
    <dbReference type="NCBI Taxonomy" id="2138241"/>
    <lineage>
        <taxon>Eukaryota</taxon>
        <taxon>Metazoa</taxon>
        <taxon>Ecdysozoa</taxon>
        <taxon>Nematoda</taxon>
        <taxon>Chromadorea</taxon>
        <taxon>Rhabditida</taxon>
        <taxon>Rhabditina</taxon>
        <taxon>Rhabditomorpha</taxon>
        <taxon>Rhabditoidea</taxon>
        <taxon>Rhabditidae</taxon>
        <taxon>Mesorhabditinae</taxon>
        <taxon>Mesorhabditis</taxon>
    </lineage>
</organism>
<feature type="chain" id="PRO_5042069908" evidence="1">
    <location>
        <begin position="16"/>
        <end position="489"/>
    </location>
</feature>
<evidence type="ECO:0000256" key="1">
    <source>
        <dbReference type="SAM" id="SignalP"/>
    </source>
</evidence>